<reference evidence="2 3" key="1">
    <citation type="submission" date="2021-12" db="EMBL/GenBank/DDBJ databases">
        <title>Genome sequence of Acetobacter sicerae DmPark20a_162.</title>
        <authorList>
            <person name="Chaston J.M."/>
        </authorList>
    </citation>
    <scope>NUCLEOTIDE SEQUENCE [LARGE SCALE GENOMIC DNA]</scope>
    <source>
        <strain evidence="2 3">DmPark20a_162</strain>
    </source>
</reference>
<feature type="compositionally biased region" description="Polar residues" evidence="1">
    <location>
        <begin position="183"/>
        <end position="197"/>
    </location>
</feature>
<evidence type="ECO:0000313" key="2">
    <source>
        <dbReference type="EMBL" id="MCE0743339.1"/>
    </source>
</evidence>
<name>A0ABS8VT67_9PROT</name>
<gene>
    <name evidence="2" type="ORF">LWC05_05465</name>
</gene>
<dbReference type="RefSeq" id="WP_232876905.1">
    <property type="nucleotide sequence ID" value="NZ_JAJSOJ010000016.1"/>
</dbReference>
<evidence type="ECO:0008006" key="4">
    <source>
        <dbReference type="Google" id="ProtNLM"/>
    </source>
</evidence>
<keyword evidence="3" id="KW-1185">Reference proteome</keyword>
<feature type="region of interest" description="Disordered" evidence="1">
    <location>
        <begin position="178"/>
        <end position="198"/>
    </location>
</feature>
<evidence type="ECO:0000256" key="1">
    <source>
        <dbReference type="SAM" id="MobiDB-lite"/>
    </source>
</evidence>
<comment type="caution">
    <text evidence="2">The sequence shown here is derived from an EMBL/GenBank/DDBJ whole genome shotgun (WGS) entry which is preliminary data.</text>
</comment>
<proteinExistence type="predicted"/>
<sequence length="218" mass="22696">MRQTIPVGSPAAPALLASVDELRAALNLSQSDSTDAQLSGLLQDASDMALRYIGRSILDCAWRDTITFESSEKRLSLVLGRWPVTAITALSINGHSLSDEGIASIPLDPASGLIFPPDDAAPLWSGGRYVVNYQAGWTLDKTDSAGVLVAGTLPAAIRRAVIIAAVALWHASGRDPLLKSESEQGVGSTSWDTSASATGGMPQAAADILAAFRAVGVR</sequence>
<organism evidence="2 3">
    <name type="scientific">Acetobacter sicerae</name>
    <dbReference type="NCBI Taxonomy" id="85325"/>
    <lineage>
        <taxon>Bacteria</taxon>
        <taxon>Pseudomonadati</taxon>
        <taxon>Pseudomonadota</taxon>
        <taxon>Alphaproteobacteria</taxon>
        <taxon>Acetobacterales</taxon>
        <taxon>Acetobacteraceae</taxon>
        <taxon>Acetobacter</taxon>
    </lineage>
</organism>
<accession>A0ABS8VT67</accession>
<evidence type="ECO:0000313" key="3">
    <source>
        <dbReference type="Proteomes" id="UP001521074"/>
    </source>
</evidence>
<protein>
    <recommendedName>
        <fullName evidence="4">Phage gp6-like head-tail connector protein</fullName>
    </recommendedName>
</protein>
<dbReference type="Proteomes" id="UP001521074">
    <property type="component" value="Unassembled WGS sequence"/>
</dbReference>
<dbReference type="EMBL" id="JAJSOJ010000016">
    <property type="protein sequence ID" value="MCE0743339.1"/>
    <property type="molecule type" value="Genomic_DNA"/>
</dbReference>